<evidence type="ECO:0000313" key="1">
    <source>
        <dbReference type="EMBL" id="CEP15348.1"/>
    </source>
</evidence>
<dbReference type="GO" id="GO:0015074">
    <property type="term" value="P:DNA integration"/>
    <property type="evidence" value="ECO:0007669"/>
    <property type="project" value="InterPro"/>
</dbReference>
<sequence length="142" mass="15935">MDPSLAFARSIPSLRTTSVKQLQQKLTFLLAMAAFLRPSDLARIPFASCKIRESDGCLTFVVHAPKEKRKKRRIIKPFTIHPHNSDVELCPVHCFKALKDHPALSARPTGSNLFVKSNLIQQPLSASTLSTWLHRDFISLST</sequence>
<proteinExistence type="predicted"/>
<evidence type="ECO:0008006" key="3">
    <source>
        <dbReference type="Google" id="ProtNLM"/>
    </source>
</evidence>
<dbReference type="GO" id="GO:0003677">
    <property type="term" value="F:DNA binding"/>
    <property type="evidence" value="ECO:0007669"/>
    <property type="project" value="InterPro"/>
</dbReference>
<dbReference type="OrthoDB" id="2400069at2759"/>
<dbReference type="Proteomes" id="UP000054107">
    <property type="component" value="Unassembled WGS sequence"/>
</dbReference>
<gene>
    <name evidence="1" type="primary">PARPA_09556.1 scaffold 36908</name>
</gene>
<dbReference type="InterPro" id="IPR013762">
    <property type="entry name" value="Integrase-like_cat_sf"/>
</dbReference>
<evidence type="ECO:0000313" key="2">
    <source>
        <dbReference type="Proteomes" id="UP000054107"/>
    </source>
</evidence>
<dbReference type="STRING" id="35722.A0A0B7NK76"/>
<organism evidence="1 2">
    <name type="scientific">Parasitella parasitica</name>
    <dbReference type="NCBI Taxonomy" id="35722"/>
    <lineage>
        <taxon>Eukaryota</taxon>
        <taxon>Fungi</taxon>
        <taxon>Fungi incertae sedis</taxon>
        <taxon>Mucoromycota</taxon>
        <taxon>Mucoromycotina</taxon>
        <taxon>Mucoromycetes</taxon>
        <taxon>Mucorales</taxon>
        <taxon>Mucorineae</taxon>
        <taxon>Mucoraceae</taxon>
        <taxon>Parasitella</taxon>
    </lineage>
</organism>
<name>A0A0B7NK76_9FUNG</name>
<dbReference type="Gene3D" id="1.10.443.10">
    <property type="entry name" value="Intergrase catalytic core"/>
    <property type="match status" value="1"/>
</dbReference>
<accession>A0A0B7NK76</accession>
<dbReference type="EMBL" id="LN732097">
    <property type="protein sequence ID" value="CEP15348.1"/>
    <property type="molecule type" value="Genomic_DNA"/>
</dbReference>
<keyword evidence="2" id="KW-1185">Reference proteome</keyword>
<dbReference type="GO" id="GO:0006310">
    <property type="term" value="P:DNA recombination"/>
    <property type="evidence" value="ECO:0007669"/>
    <property type="project" value="InterPro"/>
</dbReference>
<reference evidence="1 2" key="1">
    <citation type="submission" date="2014-09" db="EMBL/GenBank/DDBJ databases">
        <authorList>
            <person name="Ellenberger Sabrina"/>
        </authorList>
    </citation>
    <scope>NUCLEOTIDE SEQUENCE [LARGE SCALE GENOMIC DNA]</scope>
    <source>
        <strain evidence="1 2">CBS 412.66</strain>
    </source>
</reference>
<dbReference type="AlphaFoldDB" id="A0A0B7NK76"/>
<protein>
    <recommendedName>
        <fullName evidence="3">Tyr recombinase domain-containing protein</fullName>
    </recommendedName>
</protein>